<dbReference type="GO" id="GO:0004801">
    <property type="term" value="F:transaldolase activity"/>
    <property type="evidence" value="ECO:0007669"/>
    <property type="project" value="UniProtKB-EC"/>
</dbReference>
<gene>
    <name evidence="2" type="ordered locus">Plabr_1535</name>
</gene>
<dbReference type="PANTHER" id="PTHR10683:SF31">
    <property type="entry name" value="TRANSALDOLASE"/>
    <property type="match status" value="1"/>
</dbReference>
<keyword evidence="3" id="KW-1185">Reference proteome</keyword>
<protein>
    <submittedName>
        <fullName evidence="2">Transaldolase</fullName>
        <ecNumber evidence="2">2.2.1.2</ecNumber>
    </submittedName>
</protein>
<organism evidence="2 3">
    <name type="scientific">Rubinisphaera brasiliensis (strain ATCC 49424 / DSM 5305 / JCM 21570 / IAM 15109 / NBRC 103401 / IFAM 1448)</name>
    <name type="common">Planctomyces brasiliensis</name>
    <dbReference type="NCBI Taxonomy" id="756272"/>
    <lineage>
        <taxon>Bacteria</taxon>
        <taxon>Pseudomonadati</taxon>
        <taxon>Planctomycetota</taxon>
        <taxon>Planctomycetia</taxon>
        <taxon>Planctomycetales</taxon>
        <taxon>Planctomycetaceae</taxon>
        <taxon>Rubinisphaera</taxon>
    </lineage>
</organism>
<dbReference type="SUPFAM" id="SSF51569">
    <property type="entry name" value="Aldolase"/>
    <property type="match status" value="1"/>
</dbReference>
<evidence type="ECO:0000313" key="3">
    <source>
        <dbReference type="Proteomes" id="UP000006860"/>
    </source>
</evidence>
<evidence type="ECO:0000256" key="1">
    <source>
        <dbReference type="ARBA" id="ARBA00023270"/>
    </source>
</evidence>
<dbReference type="eggNOG" id="COG0176">
    <property type="taxonomic scope" value="Bacteria"/>
</dbReference>
<keyword evidence="2" id="KW-0808">Transferase</keyword>
<dbReference type="Gene3D" id="3.20.20.70">
    <property type="entry name" value="Aldolase class I"/>
    <property type="match status" value="1"/>
</dbReference>
<dbReference type="AlphaFoldDB" id="F0SRM3"/>
<keyword evidence="1" id="KW-0704">Schiff base</keyword>
<name>F0SRM3_RUBBR</name>
<dbReference type="InterPro" id="IPR013785">
    <property type="entry name" value="Aldolase_TIM"/>
</dbReference>
<dbReference type="InterPro" id="IPR001585">
    <property type="entry name" value="TAL/FSA"/>
</dbReference>
<evidence type="ECO:0000313" key="2">
    <source>
        <dbReference type="EMBL" id="ADY59146.1"/>
    </source>
</evidence>
<dbReference type="STRING" id="756272.Plabr_1535"/>
<sequence>MLRNGNMYGEPRGPEATDTWAVFRGAGVPVRCGLKRIEEIGAKSLRADCSPETPFAGIPHDCYARYASSPYKRKVRAMSSPLESLVQTGTKLWLDSVDPDLVQENREFGATGATSNPIIVADLLKSGRFDKELEELLNAGHSNDEIAWAMTDKLVKQAQEVFKDVHEKTEGNDGYVSFELDPLLEDTDCELSVEEKSQRYIELGKQWAEGHTNRMIKVPATPGGLGALEELAAAGITLNVTLVFSNRQYELARDAIWRGAQRRPDPTTLKSVYSIFISRIDVYTEKHVPELSAGAQGQVGIVNAKRIWKENTQFWADKGLPLAQEIIFASTGVKKPEDPADKYVSALAGSDIQTNPPGTNAAIQEMEGKTFTRQVDLMPGEEVLDDIDQKVNFEHLETTLMEEGLAKFADPQKKLIALIEEKRGALASN</sequence>
<dbReference type="EMBL" id="CP002546">
    <property type="protein sequence ID" value="ADY59146.1"/>
    <property type="molecule type" value="Genomic_DNA"/>
</dbReference>
<dbReference type="Proteomes" id="UP000006860">
    <property type="component" value="Chromosome"/>
</dbReference>
<dbReference type="GO" id="GO:0005975">
    <property type="term" value="P:carbohydrate metabolic process"/>
    <property type="evidence" value="ECO:0007669"/>
    <property type="project" value="InterPro"/>
</dbReference>
<reference evidence="3" key="1">
    <citation type="submission" date="2011-02" db="EMBL/GenBank/DDBJ databases">
        <title>The complete genome of Planctomyces brasiliensis DSM 5305.</title>
        <authorList>
            <person name="Lucas S."/>
            <person name="Copeland A."/>
            <person name="Lapidus A."/>
            <person name="Bruce D."/>
            <person name="Goodwin L."/>
            <person name="Pitluck S."/>
            <person name="Kyrpides N."/>
            <person name="Mavromatis K."/>
            <person name="Pagani I."/>
            <person name="Ivanova N."/>
            <person name="Ovchinnikova G."/>
            <person name="Lu M."/>
            <person name="Detter J.C."/>
            <person name="Han C."/>
            <person name="Land M."/>
            <person name="Hauser L."/>
            <person name="Markowitz V."/>
            <person name="Cheng J.-F."/>
            <person name="Hugenholtz P."/>
            <person name="Woyke T."/>
            <person name="Wu D."/>
            <person name="Tindall B."/>
            <person name="Pomrenke H.G."/>
            <person name="Brambilla E."/>
            <person name="Klenk H.-P."/>
            <person name="Eisen J.A."/>
        </authorList>
    </citation>
    <scope>NUCLEOTIDE SEQUENCE [LARGE SCALE GENOMIC DNA]</scope>
    <source>
        <strain evidence="3">ATCC 49424 / DSM 5305 / JCM 21570 / IAM 15109 / NBRC 103401 / IFAM 1448</strain>
    </source>
</reference>
<dbReference type="Pfam" id="PF00923">
    <property type="entry name" value="TAL_FSA"/>
    <property type="match status" value="1"/>
</dbReference>
<accession>F0SRM3</accession>
<dbReference type="HOGENOM" id="CLU_639175_0_0_0"/>
<dbReference type="KEGG" id="pbs:Plabr_1535"/>
<proteinExistence type="predicted"/>
<dbReference type="PANTHER" id="PTHR10683">
    <property type="entry name" value="TRANSALDOLASE"/>
    <property type="match status" value="1"/>
</dbReference>
<dbReference type="EC" id="2.2.1.2" evidence="2"/>